<accession>A0AAD4H008</accession>
<organism evidence="5 6">
    <name type="scientific">Linnemannia exigua</name>
    <dbReference type="NCBI Taxonomy" id="604196"/>
    <lineage>
        <taxon>Eukaryota</taxon>
        <taxon>Fungi</taxon>
        <taxon>Fungi incertae sedis</taxon>
        <taxon>Mucoromycota</taxon>
        <taxon>Mortierellomycotina</taxon>
        <taxon>Mortierellomycetes</taxon>
        <taxon>Mortierellales</taxon>
        <taxon>Mortierellaceae</taxon>
        <taxon>Linnemannia</taxon>
    </lineage>
</organism>
<dbReference type="SUPFAM" id="SSF56801">
    <property type="entry name" value="Acetyl-CoA synthetase-like"/>
    <property type="match status" value="1"/>
</dbReference>
<keyword evidence="6" id="KW-1185">Reference proteome</keyword>
<evidence type="ECO:0000256" key="2">
    <source>
        <dbReference type="ARBA" id="ARBA00022840"/>
    </source>
</evidence>
<dbReference type="GO" id="GO:0005524">
    <property type="term" value="F:ATP binding"/>
    <property type="evidence" value="ECO:0007669"/>
    <property type="project" value="UniProtKB-KW"/>
</dbReference>
<evidence type="ECO:0000313" key="5">
    <source>
        <dbReference type="EMBL" id="KAG0254562.1"/>
    </source>
</evidence>
<dbReference type="GO" id="GO:0004467">
    <property type="term" value="F:long-chain fatty acid-CoA ligase activity"/>
    <property type="evidence" value="ECO:0007669"/>
    <property type="project" value="TreeGrafter"/>
</dbReference>
<evidence type="ECO:0000313" key="6">
    <source>
        <dbReference type="Proteomes" id="UP001194580"/>
    </source>
</evidence>
<evidence type="ECO:0000259" key="4">
    <source>
        <dbReference type="Pfam" id="PF00501"/>
    </source>
</evidence>
<feature type="domain" description="AMP-dependent synthetase/ligase" evidence="4">
    <location>
        <begin position="80"/>
        <end position="174"/>
    </location>
</feature>
<feature type="region of interest" description="Disordered" evidence="3">
    <location>
        <begin position="1"/>
        <end position="27"/>
    </location>
</feature>
<dbReference type="InterPro" id="IPR000873">
    <property type="entry name" value="AMP-dep_synth/lig_dom"/>
</dbReference>
<dbReference type="EMBL" id="JAAAIL010002778">
    <property type="protein sequence ID" value="KAG0254562.1"/>
    <property type="molecule type" value="Genomic_DNA"/>
</dbReference>
<dbReference type="GO" id="GO:0005783">
    <property type="term" value="C:endoplasmic reticulum"/>
    <property type="evidence" value="ECO:0007669"/>
    <property type="project" value="TreeGrafter"/>
</dbReference>
<keyword evidence="2" id="KW-0067">ATP-binding</keyword>
<protein>
    <recommendedName>
        <fullName evidence="4">AMP-dependent synthetase/ligase domain-containing protein</fullName>
    </recommendedName>
</protein>
<dbReference type="InterPro" id="IPR042099">
    <property type="entry name" value="ANL_N_sf"/>
</dbReference>
<dbReference type="Proteomes" id="UP001194580">
    <property type="component" value="Unassembled WGS sequence"/>
</dbReference>
<evidence type="ECO:0000256" key="3">
    <source>
        <dbReference type="SAM" id="MobiDB-lite"/>
    </source>
</evidence>
<sequence length="178" mass="19958">MTTPPLPYDKDHQGVELPGTRRPGQTGIYRRRGFEDRLRSFPESRPHIRTVYDAFKHGVNLGPNNPMLGRRPWDPVTKTFGPYEWQTYQQVSDRVNQFGAGLAHIHNTHVQGLDTTEEAVQGWRLGLWSINRAEWTIASTAGVLYNVVSVGLYDSLGPEAVVYGITHSECPVVVCSGK</sequence>
<dbReference type="Pfam" id="PF00501">
    <property type="entry name" value="AMP-binding"/>
    <property type="match status" value="1"/>
</dbReference>
<keyword evidence="1" id="KW-0547">Nucleotide-binding</keyword>
<dbReference type="PANTHER" id="PTHR43272">
    <property type="entry name" value="LONG-CHAIN-FATTY-ACID--COA LIGASE"/>
    <property type="match status" value="1"/>
</dbReference>
<reference evidence="5" key="1">
    <citation type="journal article" date="2020" name="Fungal Divers.">
        <title>Resolving the Mortierellaceae phylogeny through synthesis of multi-gene phylogenetics and phylogenomics.</title>
        <authorList>
            <person name="Vandepol N."/>
            <person name="Liber J."/>
            <person name="Desiro A."/>
            <person name="Na H."/>
            <person name="Kennedy M."/>
            <person name="Barry K."/>
            <person name="Grigoriev I.V."/>
            <person name="Miller A.N."/>
            <person name="O'Donnell K."/>
            <person name="Stajich J.E."/>
            <person name="Bonito G."/>
        </authorList>
    </citation>
    <scope>NUCLEOTIDE SEQUENCE</scope>
    <source>
        <strain evidence="5">NRRL 28262</strain>
    </source>
</reference>
<dbReference type="AlphaFoldDB" id="A0AAD4H008"/>
<dbReference type="Gene3D" id="3.40.50.12780">
    <property type="entry name" value="N-terminal domain of ligase-like"/>
    <property type="match status" value="1"/>
</dbReference>
<dbReference type="GO" id="GO:0016020">
    <property type="term" value="C:membrane"/>
    <property type="evidence" value="ECO:0007669"/>
    <property type="project" value="TreeGrafter"/>
</dbReference>
<evidence type="ECO:0000256" key="1">
    <source>
        <dbReference type="ARBA" id="ARBA00022741"/>
    </source>
</evidence>
<dbReference type="PANTHER" id="PTHR43272:SF33">
    <property type="entry name" value="AMP-BINDING DOMAIN-CONTAINING PROTEIN-RELATED"/>
    <property type="match status" value="1"/>
</dbReference>
<name>A0AAD4H008_9FUNG</name>
<gene>
    <name evidence="5" type="ORF">BGZ95_005983</name>
</gene>
<proteinExistence type="predicted"/>
<comment type="caution">
    <text evidence="5">The sequence shown here is derived from an EMBL/GenBank/DDBJ whole genome shotgun (WGS) entry which is preliminary data.</text>
</comment>